<dbReference type="GO" id="GO:0009252">
    <property type="term" value="P:peptidoglycan biosynthetic process"/>
    <property type="evidence" value="ECO:0007669"/>
    <property type="project" value="UniProtKB-KW"/>
</dbReference>
<dbReference type="GO" id="GO:0008360">
    <property type="term" value="P:regulation of cell shape"/>
    <property type="evidence" value="ECO:0007669"/>
    <property type="project" value="UniProtKB-KW"/>
</dbReference>
<dbReference type="InterPro" id="IPR018365">
    <property type="entry name" value="Cell_cycle_FtsW-rel_CS"/>
</dbReference>
<dbReference type="PANTHER" id="PTHR30474">
    <property type="entry name" value="CELL CYCLE PROTEIN"/>
    <property type="match status" value="1"/>
</dbReference>
<accession>B0CDA7</accession>
<sequence>MKIRRLIPSLPYSTEEWAAEARFLHWLTLFWLGIGLVVLFSASYHAGAIESGDGLYYSKRQLLGVILGLLGFCAVIHIPLYKLMKVSAFGFFLFLMLIFATKIPGLGITINGATRWIDIGPFPLQPSELIKPFLILQSAYIFNRWSRLTLGERLWWLFLFSLTLLGILVQPNLSTTALCGMTLWLIALAAGLRYQSLFLTALAGVGLAAISVLRNPYQQSRILSFLNPWADALGDGFQLHQSLLAVGSGGILGVGFGESQLKLSYLPIQHTDFIFAVFAEEFGLLGGFCFLLLLGTYSFLALRVAMKSTHVIQRLVAIGAMIFLVGQALINIGVVIGVLPTTGLPLPMFSYGGNSMIASLLIAGLLIRAARESQSAEVVAIPHHEGESPSLIRLVGDHSSVATARHGSSANALSGPQTSLHPRENEHLKLVRKRKPTSLWRRILVKLRSSKGVASATARKNDPKAALAAKKQRLKQRRKHRLR</sequence>
<keyword evidence="7 18" id="KW-1133">Transmembrane helix</keyword>
<feature type="transmembrane region" description="Helical" evidence="18">
    <location>
        <begin position="315"/>
        <end position="336"/>
    </location>
</feature>
<evidence type="ECO:0000256" key="3">
    <source>
        <dbReference type="ARBA" id="ARBA00022679"/>
    </source>
</evidence>
<evidence type="ECO:0000256" key="8">
    <source>
        <dbReference type="ARBA" id="ARBA00023136"/>
    </source>
</evidence>
<dbReference type="OrthoDB" id="9768187at2"/>
<comment type="catalytic activity">
    <reaction evidence="15">
        <text>[GlcNAc-(1-&gt;4)-Mur2Ac(oyl-L-Ala-gamma-D-Glu-L-Lys-D-Ala-D-Ala)](n)-di-trans,octa-cis-undecaprenyl diphosphate + beta-D-GlcNAc-(1-&gt;4)-Mur2Ac(oyl-L-Ala-gamma-D-Glu-L-Lys-D-Ala-D-Ala)-di-trans,octa-cis-undecaprenyl diphosphate = [GlcNAc-(1-&gt;4)-Mur2Ac(oyl-L-Ala-gamma-D-Glu-L-Lys-D-Ala-D-Ala)](n+1)-di-trans,octa-cis-undecaprenyl diphosphate + di-trans,octa-cis-undecaprenyl diphosphate + H(+)</text>
        <dbReference type="Rhea" id="RHEA:23708"/>
        <dbReference type="Rhea" id="RHEA-COMP:9602"/>
        <dbReference type="Rhea" id="RHEA-COMP:9603"/>
        <dbReference type="ChEBI" id="CHEBI:15378"/>
        <dbReference type="ChEBI" id="CHEBI:58405"/>
        <dbReference type="ChEBI" id="CHEBI:60033"/>
        <dbReference type="ChEBI" id="CHEBI:78435"/>
        <dbReference type="EC" id="2.4.99.28"/>
    </reaction>
</comment>
<feature type="region of interest" description="Disordered" evidence="17">
    <location>
        <begin position="451"/>
        <end position="483"/>
    </location>
</feature>
<evidence type="ECO:0000256" key="10">
    <source>
        <dbReference type="ARBA" id="ARBA00033270"/>
    </source>
</evidence>
<dbReference type="STRING" id="329726.AM1_1811"/>
<evidence type="ECO:0000256" key="11">
    <source>
        <dbReference type="ARBA" id="ARBA00038053"/>
    </source>
</evidence>
<dbReference type="GO" id="GO:0032153">
    <property type="term" value="C:cell division site"/>
    <property type="evidence" value="ECO:0007669"/>
    <property type="project" value="TreeGrafter"/>
</dbReference>
<evidence type="ECO:0000256" key="13">
    <source>
        <dbReference type="ARBA" id="ARBA00041418"/>
    </source>
</evidence>
<keyword evidence="3" id="KW-0808">Transferase</keyword>
<evidence type="ECO:0000256" key="9">
    <source>
        <dbReference type="ARBA" id="ARBA00032370"/>
    </source>
</evidence>
<dbReference type="AlphaFoldDB" id="B0CDA7"/>
<keyword evidence="19" id="KW-0131">Cell cycle</keyword>
<dbReference type="HOGENOM" id="CLU_029243_1_1_3"/>
<feature type="transmembrane region" description="Helical" evidence="18">
    <location>
        <begin position="273"/>
        <end position="294"/>
    </location>
</feature>
<dbReference type="PROSITE" id="PS00428">
    <property type="entry name" value="FTSW_RODA_SPOVE"/>
    <property type="match status" value="1"/>
</dbReference>
<name>B0CDA7_ACAM1</name>
<keyword evidence="8 18" id="KW-0472">Membrane</keyword>
<dbReference type="EMBL" id="CP000828">
    <property type="protein sequence ID" value="ABW26832.1"/>
    <property type="molecule type" value="Genomic_DNA"/>
</dbReference>
<feature type="transmembrane region" description="Helical" evidence="18">
    <location>
        <begin position="348"/>
        <end position="367"/>
    </location>
</feature>
<dbReference type="EC" id="2.4.99.28" evidence="14"/>
<dbReference type="InterPro" id="IPR001182">
    <property type="entry name" value="FtsW/RodA"/>
</dbReference>
<dbReference type="GO" id="GO:0051301">
    <property type="term" value="P:cell division"/>
    <property type="evidence" value="ECO:0007669"/>
    <property type="project" value="UniProtKB-KW"/>
</dbReference>
<keyword evidence="5" id="KW-0133">Cell shape</keyword>
<evidence type="ECO:0000256" key="14">
    <source>
        <dbReference type="ARBA" id="ARBA00044770"/>
    </source>
</evidence>
<evidence type="ECO:0000256" key="18">
    <source>
        <dbReference type="SAM" id="Phobius"/>
    </source>
</evidence>
<evidence type="ECO:0000256" key="7">
    <source>
        <dbReference type="ARBA" id="ARBA00022989"/>
    </source>
</evidence>
<feature type="transmembrane region" description="Helical" evidence="18">
    <location>
        <begin position="21"/>
        <end position="42"/>
    </location>
</feature>
<keyword evidence="6" id="KW-0573">Peptidoglycan synthesis</keyword>
<evidence type="ECO:0000256" key="6">
    <source>
        <dbReference type="ARBA" id="ARBA00022984"/>
    </source>
</evidence>
<feature type="transmembrane region" description="Helical" evidence="18">
    <location>
        <begin position="193"/>
        <end position="213"/>
    </location>
</feature>
<feature type="transmembrane region" description="Helical" evidence="18">
    <location>
        <begin position="62"/>
        <end position="81"/>
    </location>
</feature>
<evidence type="ECO:0000256" key="1">
    <source>
        <dbReference type="ARBA" id="ARBA00004141"/>
    </source>
</evidence>
<dbReference type="eggNOG" id="COG0772">
    <property type="taxonomic scope" value="Bacteria"/>
</dbReference>
<reference evidence="19 20" key="1">
    <citation type="journal article" date="2008" name="Proc. Natl. Acad. Sci. U.S.A.">
        <title>Niche adaptation and genome expansion in the chlorophyll d-producing cyanobacterium Acaryochloris marina.</title>
        <authorList>
            <person name="Swingley W.D."/>
            <person name="Chen M."/>
            <person name="Cheung P.C."/>
            <person name="Conrad A.L."/>
            <person name="Dejesa L.C."/>
            <person name="Hao J."/>
            <person name="Honchak B.M."/>
            <person name="Karbach L.E."/>
            <person name="Kurdoglu A."/>
            <person name="Lahiri S."/>
            <person name="Mastrian S.D."/>
            <person name="Miyashita H."/>
            <person name="Page L."/>
            <person name="Ramakrishna P."/>
            <person name="Satoh S."/>
            <person name="Sattley W.M."/>
            <person name="Shimada Y."/>
            <person name="Taylor H.L."/>
            <person name="Tomo T."/>
            <person name="Tsuchiya T."/>
            <person name="Wang Z.T."/>
            <person name="Raymond J."/>
            <person name="Mimuro M."/>
            <person name="Blankenship R.E."/>
            <person name="Touchman J.W."/>
        </authorList>
    </citation>
    <scope>NUCLEOTIDE SEQUENCE [LARGE SCALE GENOMIC DNA]</scope>
    <source>
        <strain evidence="20">MBIC 11017</strain>
    </source>
</reference>
<evidence type="ECO:0000256" key="2">
    <source>
        <dbReference type="ARBA" id="ARBA00022676"/>
    </source>
</evidence>
<keyword evidence="20" id="KW-1185">Reference proteome</keyword>
<evidence type="ECO:0000313" key="19">
    <source>
        <dbReference type="EMBL" id="ABW26832.1"/>
    </source>
</evidence>
<evidence type="ECO:0000313" key="20">
    <source>
        <dbReference type="Proteomes" id="UP000000268"/>
    </source>
</evidence>
<proteinExistence type="inferred from homology"/>
<dbReference type="Pfam" id="PF01098">
    <property type="entry name" value="FTSW_RODA_SPOVE"/>
    <property type="match status" value="1"/>
</dbReference>
<dbReference type="KEGG" id="amr:AM1_1811"/>
<dbReference type="PANTHER" id="PTHR30474:SF2">
    <property type="entry name" value="PEPTIDOGLYCAN GLYCOSYLTRANSFERASE FTSW-RELATED"/>
    <property type="match status" value="1"/>
</dbReference>
<keyword evidence="4 18" id="KW-0812">Transmembrane</keyword>
<dbReference type="GO" id="GO:0005886">
    <property type="term" value="C:plasma membrane"/>
    <property type="evidence" value="ECO:0007669"/>
    <property type="project" value="TreeGrafter"/>
</dbReference>
<dbReference type="RefSeq" id="WP_012162339.1">
    <property type="nucleotide sequence ID" value="NC_009925.1"/>
</dbReference>
<keyword evidence="2" id="KW-0328">Glycosyltransferase</keyword>
<evidence type="ECO:0000256" key="5">
    <source>
        <dbReference type="ARBA" id="ARBA00022960"/>
    </source>
</evidence>
<feature type="compositionally biased region" description="Basic residues" evidence="17">
    <location>
        <begin position="470"/>
        <end position="483"/>
    </location>
</feature>
<comment type="subcellular location">
    <subcellularLocation>
        <location evidence="1">Membrane</location>
        <topology evidence="1">Multi-pass membrane protein</topology>
    </subcellularLocation>
</comment>
<dbReference type="Proteomes" id="UP000000268">
    <property type="component" value="Chromosome"/>
</dbReference>
<evidence type="ECO:0000256" key="4">
    <source>
        <dbReference type="ARBA" id="ARBA00022692"/>
    </source>
</evidence>
<protein>
    <recommendedName>
        <fullName evidence="12">Probable peptidoglycan glycosyltransferase FtsW</fullName>
        <ecNumber evidence="14">2.4.99.28</ecNumber>
    </recommendedName>
    <alternativeName>
        <fullName evidence="13">Cell division protein FtsW</fullName>
    </alternativeName>
    <alternativeName>
        <fullName evidence="10">Cell wall polymerase</fullName>
    </alternativeName>
    <alternativeName>
        <fullName evidence="9">Peptidoglycan polymerase</fullName>
    </alternativeName>
</protein>
<evidence type="ECO:0000256" key="15">
    <source>
        <dbReference type="ARBA" id="ARBA00049902"/>
    </source>
</evidence>
<dbReference type="GO" id="GO:0008955">
    <property type="term" value="F:peptidoglycan glycosyltransferase activity"/>
    <property type="evidence" value="ECO:0007669"/>
    <property type="project" value="UniProtKB-EC"/>
</dbReference>
<comment type="similarity">
    <text evidence="11">Belongs to the SEDS family. FtsW subfamily.</text>
</comment>
<organism evidence="19 20">
    <name type="scientific">Acaryochloris marina (strain MBIC 11017)</name>
    <dbReference type="NCBI Taxonomy" id="329726"/>
    <lineage>
        <taxon>Bacteria</taxon>
        <taxon>Bacillati</taxon>
        <taxon>Cyanobacteriota</taxon>
        <taxon>Cyanophyceae</taxon>
        <taxon>Acaryochloridales</taxon>
        <taxon>Acaryochloridaceae</taxon>
        <taxon>Acaryochloris</taxon>
    </lineage>
</organism>
<keyword evidence="19" id="KW-0132">Cell division</keyword>
<dbReference type="GO" id="GO:0015648">
    <property type="term" value="F:lipid-linked peptidoglycan transporter activity"/>
    <property type="evidence" value="ECO:0007669"/>
    <property type="project" value="TreeGrafter"/>
</dbReference>
<feature type="transmembrane region" description="Helical" evidence="18">
    <location>
        <begin position="88"/>
        <end position="110"/>
    </location>
</feature>
<gene>
    <name evidence="19" type="ordered locus">AM1_1811</name>
</gene>
<evidence type="ECO:0000256" key="17">
    <source>
        <dbReference type="SAM" id="MobiDB-lite"/>
    </source>
</evidence>
<comment type="function">
    <text evidence="16">Peptidoglycan polymerase that is essential for cell division.</text>
</comment>
<evidence type="ECO:0000256" key="16">
    <source>
        <dbReference type="ARBA" id="ARBA00049966"/>
    </source>
</evidence>
<evidence type="ECO:0000256" key="12">
    <source>
        <dbReference type="ARBA" id="ARBA00041185"/>
    </source>
</evidence>